<evidence type="ECO:0000313" key="3">
    <source>
        <dbReference type="Proteomes" id="UP001260534"/>
    </source>
</evidence>
<feature type="domain" description="DUF6680" evidence="1">
    <location>
        <begin position="4"/>
        <end position="176"/>
    </location>
</feature>
<comment type="caution">
    <text evidence="2">The sequence shown here is derived from an EMBL/GenBank/DDBJ whole genome shotgun (WGS) entry which is preliminary data.</text>
</comment>
<accession>A0ABU2I468</accession>
<dbReference type="InterPro" id="IPR046502">
    <property type="entry name" value="DUF6680"/>
</dbReference>
<dbReference type="Pfam" id="PF20385">
    <property type="entry name" value="DUF6680"/>
    <property type="match status" value="1"/>
</dbReference>
<dbReference type="EMBL" id="JAQMHB010000001">
    <property type="protein sequence ID" value="MDS9992936.1"/>
    <property type="molecule type" value="Genomic_DNA"/>
</dbReference>
<evidence type="ECO:0000313" key="2">
    <source>
        <dbReference type="EMBL" id="MDS9992936.1"/>
    </source>
</evidence>
<keyword evidence="3" id="KW-1185">Reference proteome</keyword>
<dbReference type="Proteomes" id="UP001260534">
    <property type="component" value="Unassembled WGS sequence"/>
</dbReference>
<reference evidence="2 3" key="1">
    <citation type="submission" date="2023-01" db="EMBL/GenBank/DDBJ databases">
        <title>Xanthomonas hawaiianensis sp. nov. isolated from Araceae family in Hawaii.</title>
        <authorList>
            <person name="Chunag S.-C."/>
            <person name="Dobhal S."/>
            <person name="Alvarez A."/>
            <person name="Arif M."/>
        </authorList>
    </citation>
    <scope>NUCLEOTIDE SEQUENCE [LARGE SCALE GENOMIC DNA]</scope>
    <source>
        <strain evidence="2 3">A2111</strain>
    </source>
</reference>
<organism evidence="2 3">
    <name type="scientific">Xanthomonas hawaiiensis</name>
    <dbReference type="NCBI Taxonomy" id="3003247"/>
    <lineage>
        <taxon>Bacteria</taxon>
        <taxon>Pseudomonadati</taxon>
        <taxon>Pseudomonadota</taxon>
        <taxon>Gammaproteobacteria</taxon>
        <taxon>Lysobacterales</taxon>
        <taxon>Lysobacteraceae</taxon>
        <taxon>Xanthomonas</taxon>
    </lineage>
</organism>
<protein>
    <recommendedName>
        <fullName evidence="1">DUF6680 domain-containing protein</fullName>
    </recommendedName>
</protein>
<dbReference type="RefSeq" id="WP_209229141.1">
    <property type="nucleotide sequence ID" value="NZ_JAGHXG010000003.1"/>
</dbReference>
<evidence type="ECO:0000259" key="1">
    <source>
        <dbReference type="Pfam" id="PF20385"/>
    </source>
</evidence>
<proteinExistence type="predicted"/>
<sequence length="180" mass="20637">MKVTISDWLIILATMLGPILAVQAQKWVERKRRVSDMRSWIFTTLMTTRANRLTAPHIEALNSITIAFNDSGRRLRSRKCQLVLDRWREYIAHLNVRLGGDRDELIRHNTQIVELFTNLLESMAAERGFEFDRVEIANGAYHPQAVVDNTEMGSAMMENALRVLRGDQAIRIYVGGQQPS</sequence>
<gene>
    <name evidence="2" type="ORF">PNQ69_09140</name>
</gene>
<name>A0ABU2I468_9XANT</name>